<feature type="domain" description="Pesticidal crystal protein Cry22Aa Ig-like" evidence="3">
    <location>
        <begin position="262"/>
        <end position="323"/>
    </location>
</feature>
<dbReference type="NCBIfam" id="TIGR01167">
    <property type="entry name" value="LPXTG_anchor"/>
    <property type="match status" value="1"/>
</dbReference>
<reference evidence="4 5" key="1">
    <citation type="submission" date="2018-11" db="EMBL/GenBank/DDBJ databases">
        <authorList>
            <person name="Kleinhagauer T."/>
            <person name="Glaeser S.P."/>
            <person name="Spergser J."/>
            <person name="Ruckert C."/>
            <person name="Kaempfer P."/>
            <person name="Busse H.-J."/>
        </authorList>
    </citation>
    <scope>NUCLEOTIDE SEQUENCE [LARGE SCALE GENOMIC DNA]</scope>
    <source>
        <strain evidence="4 5">812CH</strain>
    </source>
</reference>
<keyword evidence="2" id="KW-1133">Transmembrane helix</keyword>
<feature type="domain" description="Pesticidal crystal protein Cry22Aa Ig-like" evidence="3">
    <location>
        <begin position="171"/>
        <end position="243"/>
    </location>
</feature>
<dbReference type="Pfam" id="PF16403">
    <property type="entry name" value="Bact_surface_Ig-like"/>
    <property type="match status" value="5"/>
</dbReference>
<evidence type="ECO:0000259" key="3">
    <source>
        <dbReference type="Pfam" id="PF16403"/>
    </source>
</evidence>
<dbReference type="InterPro" id="IPR032179">
    <property type="entry name" value="Cry22Aa_Ig-like"/>
</dbReference>
<feature type="compositionally biased region" description="Acidic residues" evidence="1">
    <location>
        <begin position="105"/>
        <end position="127"/>
    </location>
</feature>
<dbReference type="Proteomes" id="UP000271426">
    <property type="component" value="Chromosome"/>
</dbReference>
<keyword evidence="2" id="KW-0812">Transmembrane</keyword>
<dbReference type="Gene3D" id="2.60.40.10">
    <property type="entry name" value="Immunoglobulins"/>
    <property type="match status" value="5"/>
</dbReference>
<dbReference type="EMBL" id="CP033898">
    <property type="protein sequence ID" value="AZA10215.1"/>
    <property type="molecule type" value="Genomic_DNA"/>
</dbReference>
<dbReference type="NCBIfam" id="NF033846">
    <property type="entry name" value="Rumino_NPXTG"/>
    <property type="match status" value="1"/>
</dbReference>
<keyword evidence="5" id="KW-1185">Reference proteome</keyword>
<accession>A0A3G6IWR6</accession>
<feature type="domain" description="Pesticidal crystal protein Cry22Aa Ig-like" evidence="3">
    <location>
        <begin position="342"/>
        <end position="407"/>
    </location>
</feature>
<sequence length="657" mass="69199">MFASVRKFKFNYYLWQKDVRLHSLIGVPLNQVLRKAGSMSKSSRRLGAKAIAAIATPSLMFATGAAFAPLAAAQESEAPASEVVAPETPGDTSSEAPAEPPAETPAEETEAPSEETPADTDDNDSDADSSTPDTPAESTPSEDAPAEESEAPSEAPAETPAQPVEINRVPTITTSGPTSYPVGTNFDPIADLKPTANDPEDGDISQNIQVVSNNVNENSPGTYEVEFAVYDSFGNRASRFVTVTITGNGEENQAPSIKVNGPMSYPEGYDFSPIDLSVQATDPEDGDISDSLELLKNTVNPEVPGDYQVVYQATDSGGLTTKIFIPVTITPKKQINETPTITVNGPTTFPVGTPYSFDNLNATAYDPEDGDITDKIEQASSDVNPDEPGTYNVVLAVTDSDGARHETIVTVKYVPKMEKINAAPVIKGPEKVEIDQGADFSDPVEVLKAKAQDQEDGDITDEITVVSNDVDTDTPGNYRVVLKVTDSDGASTTKAVDVHVKPKDEAEDSSVNIFVAAVVNLHVGINFDDPVAVLHATASSAIDGNLTGSIKVVASDVNIEVAGTYHITLSVTASNGTKSEKTVEVVGQDKDDNGAPTKDEQQSDSSNDATAGHATQDKQQPAYRNLANTGASVIGIVVVGLALVGGGILLSRRRKQS</sequence>
<dbReference type="AlphaFoldDB" id="A0A3G6IWR6"/>
<dbReference type="GO" id="GO:0005975">
    <property type="term" value="P:carbohydrate metabolic process"/>
    <property type="evidence" value="ECO:0007669"/>
    <property type="project" value="UniProtKB-ARBA"/>
</dbReference>
<feature type="compositionally biased region" description="Basic and acidic residues" evidence="1">
    <location>
        <begin position="586"/>
        <end position="601"/>
    </location>
</feature>
<feature type="compositionally biased region" description="Low complexity" evidence="1">
    <location>
        <begin position="152"/>
        <end position="163"/>
    </location>
</feature>
<feature type="compositionally biased region" description="Polar residues" evidence="1">
    <location>
        <begin position="170"/>
        <end position="182"/>
    </location>
</feature>
<dbReference type="KEGG" id="cpso:CPPEL_10590"/>
<feature type="compositionally biased region" description="Low complexity" evidence="1">
    <location>
        <begin position="78"/>
        <end position="97"/>
    </location>
</feature>
<feature type="transmembrane region" description="Helical" evidence="2">
    <location>
        <begin position="630"/>
        <end position="650"/>
    </location>
</feature>
<protein>
    <submittedName>
        <fullName evidence="4">Pesticidal crystal protein cry22Aa</fullName>
    </submittedName>
</protein>
<keyword evidence="2" id="KW-0472">Membrane</keyword>
<dbReference type="InterPro" id="IPR013783">
    <property type="entry name" value="Ig-like_fold"/>
</dbReference>
<feature type="region of interest" description="Disordered" evidence="1">
    <location>
        <begin position="586"/>
        <end position="620"/>
    </location>
</feature>
<organism evidence="4 5">
    <name type="scientific">Corynebacterium pseudopelargi</name>
    <dbReference type="NCBI Taxonomy" id="2080757"/>
    <lineage>
        <taxon>Bacteria</taxon>
        <taxon>Bacillati</taxon>
        <taxon>Actinomycetota</taxon>
        <taxon>Actinomycetes</taxon>
        <taxon>Mycobacteriales</taxon>
        <taxon>Corynebacteriaceae</taxon>
        <taxon>Corynebacterium</taxon>
    </lineage>
</organism>
<gene>
    <name evidence="4" type="ORF">CPPEL_10590</name>
</gene>
<evidence type="ECO:0000256" key="1">
    <source>
        <dbReference type="SAM" id="MobiDB-lite"/>
    </source>
</evidence>
<proteinExistence type="predicted"/>
<name>A0A3G6IWR6_9CORY</name>
<feature type="domain" description="Pesticidal crystal protein Cry22Aa Ig-like" evidence="3">
    <location>
        <begin position="426"/>
        <end position="500"/>
    </location>
</feature>
<evidence type="ECO:0000313" key="5">
    <source>
        <dbReference type="Proteomes" id="UP000271426"/>
    </source>
</evidence>
<dbReference type="OrthoDB" id="9802683at2"/>
<feature type="compositionally biased region" description="Low complexity" evidence="1">
    <location>
        <begin position="128"/>
        <end position="143"/>
    </location>
</feature>
<feature type="region of interest" description="Disordered" evidence="1">
    <location>
        <begin position="78"/>
        <end position="183"/>
    </location>
</feature>
<evidence type="ECO:0000313" key="4">
    <source>
        <dbReference type="EMBL" id="AZA10215.1"/>
    </source>
</evidence>
<evidence type="ECO:0000256" key="2">
    <source>
        <dbReference type="SAM" id="Phobius"/>
    </source>
</evidence>
<feature type="domain" description="Pesticidal crystal protein Cry22Aa Ig-like" evidence="3">
    <location>
        <begin position="519"/>
        <end position="582"/>
    </location>
</feature>